<organism evidence="1 2">
    <name type="scientific">Varunaivibrio sulfuroxidans</name>
    <dbReference type="NCBI Taxonomy" id="1773489"/>
    <lineage>
        <taxon>Bacteria</taxon>
        <taxon>Pseudomonadati</taxon>
        <taxon>Pseudomonadota</taxon>
        <taxon>Alphaproteobacteria</taxon>
        <taxon>Rhodospirillales</taxon>
        <taxon>Magnetovibrionaceae</taxon>
        <taxon>Varunaivibrio</taxon>
    </lineage>
</organism>
<keyword evidence="2" id="KW-1185">Reference proteome</keyword>
<proteinExistence type="predicted"/>
<protein>
    <submittedName>
        <fullName evidence="1">Uncharacterized protein</fullName>
    </submittedName>
</protein>
<dbReference type="EMBL" id="SLZW01000006">
    <property type="protein sequence ID" value="TCS62151.1"/>
    <property type="molecule type" value="Genomic_DNA"/>
</dbReference>
<reference evidence="1 2" key="1">
    <citation type="submission" date="2019-03" db="EMBL/GenBank/DDBJ databases">
        <title>Genomic Encyclopedia of Type Strains, Phase IV (KMG-IV): sequencing the most valuable type-strain genomes for metagenomic binning, comparative biology and taxonomic classification.</title>
        <authorList>
            <person name="Goeker M."/>
        </authorList>
    </citation>
    <scope>NUCLEOTIDE SEQUENCE [LARGE SCALE GENOMIC DNA]</scope>
    <source>
        <strain evidence="1 2">DSM 101688</strain>
    </source>
</reference>
<name>A0A4V2UNI3_9PROT</name>
<dbReference type="AlphaFoldDB" id="A0A4V2UNI3"/>
<evidence type="ECO:0000313" key="2">
    <source>
        <dbReference type="Proteomes" id="UP000295304"/>
    </source>
</evidence>
<dbReference type="Proteomes" id="UP000295304">
    <property type="component" value="Unassembled WGS sequence"/>
</dbReference>
<sequence>MAETSAMALLMGYVFGIYPGKHILEVGFLEFEPSGNQSPGGWAFGNLTRGTLSGESEEKGTCGLRHGTYAMALGGRRDLTSPRAIPAG</sequence>
<gene>
    <name evidence="1" type="ORF">EDD55_106109</name>
</gene>
<accession>A0A4V2UNI3</accession>
<evidence type="ECO:0000313" key="1">
    <source>
        <dbReference type="EMBL" id="TCS62151.1"/>
    </source>
</evidence>
<comment type="caution">
    <text evidence="1">The sequence shown here is derived from an EMBL/GenBank/DDBJ whole genome shotgun (WGS) entry which is preliminary data.</text>
</comment>